<name>A0ABW2FS83_9ACTN</name>
<dbReference type="InterPro" id="IPR035897">
    <property type="entry name" value="Toll_tir_struct_dom_sf"/>
</dbReference>
<reference evidence="2" key="1">
    <citation type="journal article" date="2019" name="Int. J. Syst. Evol. Microbiol.">
        <title>The Global Catalogue of Microorganisms (GCM) 10K type strain sequencing project: providing services to taxonomists for standard genome sequencing and annotation.</title>
        <authorList>
            <consortium name="The Broad Institute Genomics Platform"/>
            <consortium name="The Broad Institute Genome Sequencing Center for Infectious Disease"/>
            <person name="Wu L."/>
            <person name="Ma J."/>
        </authorList>
    </citation>
    <scope>NUCLEOTIDE SEQUENCE [LARGE SCALE GENOMIC DNA]</scope>
    <source>
        <strain evidence="2">CGMCC 1.12859</strain>
    </source>
</reference>
<comment type="caution">
    <text evidence="1">The sequence shown here is derived from an EMBL/GenBank/DDBJ whole genome shotgun (WGS) entry which is preliminary data.</text>
</comment>
<dbReference type="SUPFAM" id="SSF52200">
    <property type="entry name" value="Toll/Interleukin receptor TIR domain"/>
    <property type="match status" value="1"/>
</dbReference>
<organism evidence="1 2">
    <name type="scientific">Kitasatospora paranensis</name>
    <dbReference type="NCBI Taxonomy" id="258053"/>
    <lineage>
        <taxon>Bacteria</taxon>
        <taxon>Bacillati</taxon>
        <taxon>Actinomycetota</taxon>
        <taxon>Actinomycetes</taxon>
        <taxon>Kitasatosporales</taxon>
        <taxon>Streptomycetaceae</taxon>
        <taxon>Kitasatospora</taxon>
    </lineage>
</organism>
<dbReference type="Proteomes" id="UP001596435">
    <property type="component" value="Unassembled WGS sequence"/>
</dbReference>
<dbReference type="EMBL" id="JBHTAJ010000006">
    <property type="protein sequence ID" value="MFC7178766.1"/>
    <property type="molecule type" value="Genomic_DNA"/>
</dbReference>
<keyword evidence="2" id="KW-1185">Reference proteome</keyword>
<evidence type="ECO:0008006" key="3">
    <source>
        <dbReference type="Google" id="ProtNLM"/>
    </source>
</evidence>
<dbReference type="RefSeq" id="WP_345706941.1">
    <property type="nucleotide sequence ID" value="NZ_BAABKV010000001.1"/>
</dbReference>
<proteinExistence type="predicted"/>
<sequence>MKLFISWSGEVSKQCALALKDWLPNINQTIEPFCSHTDIARGERGIAKIANELWESNFGIVCVTRKNQAAPWINFEAGALSKEVTSSAVMPFLIDLPVKDLAPGPLSGFQATDSSSREEVRAMVTSINSMCERQVEPDRLRSTFDKWWGDLEEKLQAARQTKPEPETPTRATPDILNELVGLVREQSIRLKALERGLEANGRPPAPVVRDHGDREAAPTGVADANTKATWTVTEVAKTIGSSSIVETTVRKSGISVLCDSEGYQRTIENYDRLQTLAARSGGMIEIRHDSKSTVFSPQ</sequence>
<evidence type="ECO:0000313" key="1">
    <source>
        <dbReference type="EMBL" id="MFC7178766.1"/>
    </source>
</evidence>
<accession>A0ABW2FS83</accession>
<dbReference type="Gene3D" id="3.40.50.10140">
    <property type="entry name" value="Toll/interleukin-1 receptor homology (TIR) domain"/>
    <property type="match status" value="1"/>
</dbReference>
<protein>
    <recommendedName>
        <fullName evidence="3">TIR domain-containing protein</fullName>
    </recommendedName>
</protein>
<gene>
    <name evidence="1" type="ORF">ACFQMG_04195</name>
</gene>
<evidence type="ECO:0000313" key="2">
    <source>
        <dbReference type="Proteomes" id="UP001596435"/>
    </source>
</evidence>